<feature type="compositionally biased region" description="Acidic residues" evidence="1">
    <location>
        <begin position="40"/>
        <end position="72"/>
    </location>
</feature>
<comment type="caution">
    <text evidence="2">The sequence shown here is derived from an EMBL/GenBank/DDBJ whole genome shotgun (WGS) entry which is preliminary data.</text>
</comment>
<feature type="region of interest" description="Disordered" evidence="1">
    <location>
        <begin position="1"/>
        <end position="73"/>
    </location>
</feature>
<name>A0A9P8K0G5_AURME</name>
<protein>
    <submittedName>
        <fullName evidence="2">Uncharacterized protein</fullName>
    </submittedName>
</protein>
<accession>A0A9P8K0G5</accession>
<proteinExistence type="predicted"/>
<keyword evidence="3" id="KW-1185">Reference proteome</keyword>
<reference evidence="2" key="1">
    <citation type="journal article" date="2021" name="J Fungi (Basel)">
        <title>Virulence traits and population genomics of the black yeast Aureobasidium melanogenum.</title>
        <authorList>
            <person name="Cernosa A."/>
            <person name="Sun X."/>
            <person name="Gostincar C."/>
            <person name="Fang C."/>
            <person name="Gunde-Cimerman N."/>
            <person name="Song Z."/>
        </authorList>
    </citation>
    <scope>NUCLEOTIDE SEQUENCE</scope>
    <source>
        <strain evidence="2">EXF-9298</strain>
    </source>
</reference>
<organism evidence="2 3">
    <name type="scientific">Aureobasidium melanogenum</name>
    <name type="common">Aureobasidium pullulans var. melanogenum</name>
    <dbReference type="NCBI Taxonomy" id="46634"/>
    <lineage>
        <taxon>Eukaryota</taxon>
        <taxon>Fungi</taxon>
        <taxon>Dikarya</taxon>
        <taxon>Ascomycota</taxon>
        <taxon>Pezizomycotina</taxon>
        <taxon>Dothideomycetes</taxon>
        <taxon>Dothideomycetidae</taxon>
        <taxon>Dothideales</taxon>
        <taxon>Saccotheciaceae</taxon>
        <taxon>Aureobasidium</taxon>
    </lineage>
</organism>
<feature type="compositionally biased region" description="Basic and acidic residues" evidence="1">
    <location>
        <begin position="9"/>
        <end position="31"/>
    </location>
</feature>
<dbReference type="Proteomes" id="UP000729357">
    <property type="component" value="Unassembled WGS sequence"/>
</dbReference>
<evidence type="ECO:0000256" key="1">
    <source>
        <dbReference type="SAM" id="MobiDB-lite"/>
    </source>
</evidence>
<dbReference type="EMBL" id="JAHFXS010000152">
    <property type="protein sequence ID" value="KAG9988403.1"/>
    <property type="molecule type" value="Genomic_DNA"/>
</dbReference>
<reference evidence="2" key="2">
    <citation type="submission" date="2021-08" db="EMBL/GenBank/DDBJ databases">
        <authorList>
            <person name="Gostincar C."/>
            <person name="Sun X."/>
            <person name="Song Z."/>
            <person name="Gunde-Cimerman N."/>
        </authorList>
    </citation>
    <scope>NUCLEOTIDE SEQUENCE</scope>
    <source>
        <strain evidence="2">EXF-9298</strain>
    </source>
</reference>
<evidence type="ECO:0000313" key="2">
    <source>
        <dbReference type="EMBL" id="KAG9988403.1"/>
    </source>
</evidence>
<dbReference type="AlphaFoldDB" id="A0A9P8K0G5"/>
<sequence length="278" mass="31636">MRIVQVQNAHDRREDDRQQRHESRDCSREVLQDGSSSSVDDSDTESDSNSSDDDSTDSDTSADTDIYNEQEQGDATTIDYMADACRLFPWKDDQKALANELWNLMEMPHINDDVKTDALLKLVKSFIFVTVRGDVFSSGLLHFLAVLSIDEEMGRLREANDFSYMLAGVVYDTRIFAVEAILPSTERDRQDEEDDRNFLSIRERYLTDGGYSPMSKMISLLAYGKLIARDHGNQGSVLWDDDKKVVSLHGRKIPVTWFKSLVTGGITDAEKILWKKVM</sequence>
<evidence type="ECO:0000313" key="3">
    <source>
        <dbReference type="Proteomes" id="UP000729357"/>
    </source>
</evidence>
<feature type="non-terminal residue" evidence="2">
    <location>
        <position position="278"/>
    </location>
</feature>
<gene>
    <name evidence="2" type="ORF">KCU98_g2635</name>
</gene>